<dbReference type="Proteomes" id="UP001597451">
    <property type="component" value="Unassembled WGS sequence"/>
</dbReference>
<dbReference type="SUPFAM" id="SSF52335">
    <property type="entry name" value="Methylglyoxal synthase-like"/>
    <property type="match status" value="1"/>
</dbReference>
<feature type="active site" description="Proton donor/acceptor" evidence="2">
    <location>
        <position position="60"/>
    </location>
</feature>
<dbReference type="EC" id="4.2.3.3" evidence="2"/>
<dbReference type="PROSITE" id="PS01335">
    <property type="entry name" value="METHYLGLYOXAL_SYNTH"/>
    <property type="match status" value="1"/>
</dbReference>
<evidence type="ECO:0000256" key="2">
    <source>
        <dbReference type="HAMAP-Rule" id="MF_00549"/>
    </source>
</evidence>
<gene>
    <name evidence="2" type="primary">mgsA</name>
    <name evidence="4" type="ORF">ACFSUN_18015</name>
</gene>
<name>A0ABW5Q4T0_9BACI</name>
<accession>A0ABW5Q4T0</accession>
<dbReference type="InterPro" id="IPR018148">
    <property type="entry name" value="Methylglyoxal_synth_AS"/>
</dbReference>
<dbReference type="RefSeq" id="WP_379564140.1">
    <property type="nucleotide sequence ID" value="NZ_CP085256.1"/>
</dbReference>
<dbReference type="Pfam" id="PF02142">
    <property type="entry name" value="MGS"/>
    <property type="match status" value="1"/>
</dbReference>
<evidence type="ECO:0000313" key="4">
    <source>
        <dbReference type="EMBL" id="MFD2630667.1"/>
    </source>
</evidence>
<dbReference type="NCBIfam" id="NF003559">
    <property type="entry name" value="PRK05234.1"/>
    <property type="match status" value="1"/>
</dbReference>
<evidence type="ECO:0000256" key="1">
    <source>
        <dbReference type="ARBA" id="ARBA00023239"/>
    </source>
</evidence>
<dbReference type="CDD" id="cd01422">
    <property type="entry name" value="MGS"/>
    <property type="match status" value="1"/>
</dbReference>
<dbReference type="PANTHER" id="PTHR30492">
    <property type="entry name" value="METHYLGLYOXAL SYNTHASE"/>
    <property type="match status" value="1"/>
</dbReference>
<sequence length="140" mass="15510">MNIALIAHDKKKQEIIGFTIAYTSILKQHELFATGTTGRKITEASGLPVNLFQSGPLGGDQQIGAMIASNEMDMVIFLRDPLTAQPHEPDVSALMRLCDVHQIPLATNIAAAEIFIRGLNEGELDWRKIIKDREEAEKQE</sequence>
<comment type="catalytic activity">
    <reaction evidence="2">
        <text>dihydroxyacetone phosphate = methylglyoxal + phosphate</text>
        <dbReference type="Rhea" id="RHEA:17937"/>
        <dbReference type="ChEBI" id="CHEBI:17158"/>
        <dbReference type="ChEBI" id="CHEBI:43474"/>
        <dbReference type="ChEBI" id="CHEBI:57642"/>
        <dbReference type="EC" id="4.2.3.3"/>
    </reaction>
</comment>
<feature type="binding site" evidence="2">
    <location>
        <begin position="34"/>
        <end position="37"/>
    </location>
    <ligand>
        <name>substrate</name>
    </ligand>
</feature>
<reference evidence="5" key="1">
    <citation type="journal article" date="2019" name="Int. J. Syst. Evol. Microbiol.">
        <title>The Global Catalogue of Microorganisms (GCM) 10K type strain sequencing project: providing services to taxonomists for standard genome sequencing and annotation.</title>
        <authorList>
            <consortium name="The Broad Institute Genomics Platform"/>
            <consortium name="The Broad Institute Genome Sequencing Center for Infectious Disease"/>
            <person name="Wu L."/>
            <person name="Ma J."/>
        </authorList>
    </citation>
    <scope>NUCLEOTIDE SEQUENCE [LARGE SCALE GENOMIC DNA]</scope>
    <source>
        <strain evidence="5">TISTR 1858</strain>
    </source>
</reference>
<comment type="function">
    <text evidence="2">Catalyzes the formation of methylglyoxal from dihydroxyacetone phosphate.</text>
</comment>
<dbReference type="PANTHER" id="PTHR30492:SF0">
    <property type="entry name" value="METHYLGLYOXAL SYNTHASE"/>
    <property type="match status" value="1"/>
</dbReference>
<dbReference type="GO" id="GO:0008929">
    <property type="term" value="F:methylglyoxal synthase activity"/>
    <property type="evidence" value="ECO:0007669"/>
    <property type="project" value="UniProtKB-EC"/>
</dbReference>
<feature type="domain" description="MGS-like" evidence="3">
    <location>
        <begin position="1"/>
        <end position="140"/>
    </location>
</feature>
<dbReference type="PIRSF" id="PIRSF006614">
    <property type="entry name" value="Methylglyox_syn"/>
    <property type="match status" value="1"/>
</dbReference>
<keyword evidence="5" id="KW-1185">Reference proteome</keyword>
<comment type="similarity">
    <text evidence="2">Belongs to the methylglyoxal synthase family.</text>
</comment>
<protein>
    <recommendedName>
        <fullName evidence="2">Methylglyoxal synthase</fullName>
        <shortName evidence="2">MGS</shortName>
        <ecNumber evidence="2">4.2.3.3</ecNumber>
    </recommendedName>
</protein>
<comment type="caution">
    <text evidence="4">The sequence shown here is derived from an EMBL/GenBank/DDBJ whole genome shotgun (WGS) entry which is preliminary data.</text>
</comment>
<dbReference type="EMBL" id="JBHUMX010000045">
    <property type="protein sequence ID" value="MFD2630667.1"/>
    <property type="molecule type" value="Genomic_DNA"/>
</dbReference>
<feature type="binding site" evidence="2">
    <location>
        <position position="12"/>
    </location>
    <ligand>
        <name>substrate</name>
    </ligand>
</feature>
<feature type="binding site" evidence="2">
    <location>
        <position position="8"/>
    </location>
    <ligand>
        <name>substrate</name>
    </ligand>
</feature>
<dbReference type="PROSITE" id="PS51855">
    <property type="entry name" value="MGS"/>
    <property type="match status" value="1"/>
</dbReference>
<proteinExistence type="inferred from homology"/>
<evidence type="ECO:0000259" key="3">
    <source>
        <dbReference type="PROSITE" id="PS51855"/>
    </source>
</evidence>
<organism evidence="4 5">
    <name type="scientific">Oceanobacillus kapialis</name>
    <dbReference type="NCBI Taxonomy" id="481353"/>
    <lineage>
        <taxon>Bacteria</taxon>
        <taxon>Bacillati</taxon>
        <taxon>Bacillota</taxon>
        <taxon>Bacilli</taxon>
        <taxon>Bacillales</taxon>
        <taxon>Bacillaceae</taxon>
        <taxon>Oceanobacillus</taxon>
    </lineage>
</organism>
<feature type="binding site" evidence="2">
    <location>
        <begin position="54"/>
        <end position="55"/>
    </location>
    <ligand>
        <name>substrate</name>
    </ligand>
</feature>
<feature type="binding site" evidence="2">
    <location>
        <position position="87"/>
    </location>
    <ligand>
        <name>substrate</name>
    </ligand>
</feature>
<dbReference type="InterPro" id="IPR036914">
    <property type="entry name" value="MGS-like_dom_sf"/>
</dbReference>
<keyword evidence="1 2" id="KW-0456">Lyase</keyword>
<dbReference type="InterPro" id="IPR011607">
    <property type="entry name" value="MGS-like_dom"/>
</dbReference>
<dbReference type="HAMAP" id="MF_00549">
    <property type="entry name" value="Methylglyoxal_synth"/>
    <property type="match status" value="1"/>
</dbReference>
<dbReference type="NCBIfam" id="TIGR00160">
    <property type="entry name" value="MGSA"/>
    <property type="match status" value="1"/>
</dbReference>
<dbReference type="InterPro" id="IPR004363">
    <property type="entry name" value="Methylgl_synth"/>
</dbReference>
<dbReference type="SMART" id="SM00851">
    <property type="entry name" value="MGS"/>
    <property type="match status" value="1"/>
</dbReference>
<evidence type="ECO:0000313" key="5">
    <source>
        <dbReference type="Proteomes" id="UP001597451"/>
    </source>
</evidence>
<dbReference type="Gene3D" id="3.40.50.1380">
    <property type="entry name" value="Methylglyoxal synthase-like domain"/>
    <property type="match status" value="1"/>
</dbReference>